<dbReference type="InterPro" id="IPR032708">
    <property type="entry name" value="McjB_C"/>
</dbReference>
<evidence type="ECO:0000259" key="1">
    <source>
        <dbReference type="Pfam" id="PF13471"/>
    </source>
</evidence>
<reference evidence="2" key="2">
    <citation type="journal article" date="2014" name="ISME J.">
        <title>Microbial stratification in low pH oxic and suboxic macroscopic growths along an acid mine drainage.</title>
        <authorList>
            <person name="Mendez-Garcia C."/>
            <person name="Mesa V."/>
            <person name="Sprenger R.R."/>
            <person name="Richter M."/>
            <person name="Diez M.S."/>
            <person name="Solano J."/>
            <person name="Bargiela R."/>
            <person name="Golyshina O.V."/>
            <person name="Manteca A."/>
            <person name="Ramos J.L."/>
            <person name="Gallego J.R."/>
            <person name="Llorente I."/>
            <person name="Martins Dos Santos V.A."/>
            <person name="Jensen O.N."/>
            <person name="Pelaez A.I."/>
            <person name="Sanchez J."/>
            <person name="Ferrer M."/>
        </authorList>
    </citation>
    <scope>NUCLEOTIDE SEQUENCE</scope>
</reference>
<dbReference type="AlphaFoldDB" id="T0Z0H4"/>
<evidence type="ECO:0000313" key="2">
    <source>
        <dbReference type="EMBL" id="EQD41456.1"/>
    </source>
</evidence>
<organism evidence="2">
    <name type="scientific">mine drainage metagenome</name>
    <dbReference type="NCBI Taxonomy" id="410659"/>
    <lineage>
        <taxon>unclassified sequences</taxon>
        <taxon>metagenomes</taxon>
        <taxon>ecological metagenomes</taxon>
    </lineage>
</organism>
<proteinExistence type="predicted"/>
<reference evidence="2" key="1">
    <citation type="submission" date="2013-08" db="EMBL/GenBank/DDBJ databases">
        <authorList>
            <person name="Mendez C."/>
            <person name="Richter M."/>
            <person name="Ferrer M."/>
            <person name="Sanchez J."/>
        </authorList>
    </citation>
    <scope>NUCLEOTIDE SEQUENCE</scope>
</reference>
<dbReference type="NCBIfam" id="NF033537">
    <property type="entry name" value="lasso_biosyn_B2"/>
    <property type="match status" value="1"/>
</dbReference>
<gene>
    <name evidence="2" type="ORF">B2A_10662</name>
</gene>
<protein>
    <recommendedName>
        <fullName evidence="1">Microcin J25-processing protein McjB C-terminal domain-containing protein</fullName>
    </recommendedName>
</protein>
<name>T0Z0H4_9ZZZZ</name>
<comment type="caution">
    <text evidence="2">The sequence shown here is derived from an EMBL/GenBank/DDBJ whole genome shotgun (WGS) entry which is preliminary data.</text>
</comment>
<accession>T0Z0H4</accession>
<dbReference type="InterPro" id="IPR053521">
    <property type="entry name" value="McjB-like"/>
</dbReference>
<dbReference type="Pfam" id="PF13471">
    <property type="entry name" value="Transglut_core3"/>
    <property type="match status" value="1"/>
</dbReference>
<feature type="non-terminal residue" evidence="2">
    <location>
        <position position="1"/>
    </location>
</feature>
<dbReference type="EMBL" id="AUZZ01007677">
    <property type="protein sequence ID" value="EQD41456.1"/>
    <property type="molecule type" value="Genomic_DNA"/>
</dbReference>
<feature type="domain" description="Microcin J25-processing protein McjB C-terminal" evidence="1">
    <location>
        <begin position="3"/>
        <end position="72"/>
    </location>
</feature>
<sequence>TLFNRMRPLYPKDALCLFDSLALLEFLAKYGCFPHWVFAVTLTPWSAHCWVQYADVSLNEDAERARHYTVIFVA</sequence>